<comment type="similarity">
    <text evidence="3">Belongs to the ku80 family.</text>
</comment>
<keyword evidence="10" id="KW-0347">Helicase</keyword>
<dbReference type="GO" id="GO:0003678">
    <property type="term" value="F:DNA helicase activity"/>
    <property type="evidence" value="ECO:0007669"/>
    <property type="project" value="UniProtKB-EC"/>
</dbReference>
<dbReference type="SUPFAM" id="SSF100939">
    <property type="entry name" value="SPOC domain-like"/>
    <property type="match status" value="1"/>
</dbReference>
<keyword evidence="13" id="KW-0238">DNA-binding</keyword>
<evidence type="ECO:0000256" key="5">
    <source>
        <dbReference type="ARBA" id="ARBA00021792"/>
    </source>
</evidence>
<evidence type="ECO:0000256" key="16">
    <source>
        <dbReference type="ARBA" id="ARBA00023242"/>
    </source>
</evidence>
<evidence type="ECO:0000256" key="10">
    <source>
        <dbReference type="ARBA" id="ARBA00022806"/>
    </source>
</evidence>
<evidence type="ECO:0000256" key="12">
    <source>
        <dbReference type="ARBA" id="ARBA00022895"/>
    </source>
</evidence>
<dbReference type="GO" id="GO:0000723">
    <property type="term" value="P:telomere maintenance"/>
    <property type="evidence" value="ECO:0007669"/>
    <property type="project" value="InterPro"/>
</dbReference>
<dbReference type="GO" id="GO:0042162">
    <property type="term" value="F:telomeric DNA binding"/>
    <property type="evidence" value="ECO:0007669"/>
    <property type="project" value="InterPro"/>
</dbReference>
<dbReference type="Pfam" id="PF08785">
    <property type="entry name" value="Ku_PK_bind"/>
    <property type="match status" value="1"/>
</dbReference>
<dbReference type="InterPro" id="IPR002035">
    <property type="entry name" value="VWF_A"/>
</dbReference>
<keyword evidence="9" id="KW-0378">Hydrolase</keyword>
<dbReference type="Pfam" id="PF03731">
    <property type="entry name" value="Ku_N"/>
    <property type="match status" value="1"/>
</dbReference>
<proteinExistence type="inferred from homology"/>
<evidence type="ECO:0000256" key="8">
    <source>
        <dbReference type="ARBA" id="ARBA00022763"/>
    </source>
</evidence>
<dbReference type="EMBL" id="ML977734">
    <property type="protein sequence ID" value="KAF1993083.1"/>
    <property type="molecule type" value="Genomic_DNA"/>
</dbReference>
<dbReference type="FunFam" id="1.10.1600.10:FF:000002">
    <property type="entry name" value="X-ray repair cross-complementing protein 5"/>
    <property type="match status" value="1"/>
</dbReference>
<organism evidence="22 23">
    <name type="scientific">Amniculicola lignicola CBS 123094</name>
    <dbReference type="NCBI Taxonomy" id="1392246"/>
    <lineage>
        <taxon>Eukaryota</taxon>
        <taxon>Fungi</taxon>
        <taxon>Dikarya</taxon>
        <taxon>Ascomycota</taxon>
        <taxon>Pezizomycotina</taxon>
        <taxon>Dothideomycetes</taxon>
        <taxon>Pleosporomycetidae</taxon>
        <taxon>Pleosporales</taxon>
        <taxon>Amniculicolaceae</taxon>
        <taxon>Amniculicola</taxon>
    </lineage>
</organism>
<dbReference type="InterPro" id="IPR006164">
    <property type="entry name" value="DNA_bd_Ku70/Ku80"/>
</dbReference>
<keyword evidence="14" id="KW-0233">DNA recombination</keyword>
<dbReference type="GO" id="GO:0006310">
    <property type="term" value="P:DNA recombination"/>
    <property type="evidence" value="ECO:0007669"/>
    <property type="project" value="UniProtKB-KW"/>
</dbReference>
<evidence type="ECO:0000256" key="17">
    <source>
        <dbReference type="ARBA" id="ARBA00024890"/>
    </source>
</evidence>
<dbReference type="InterPro" id="IPR014893">
    <property type="entry name" value="Ku_PK_bind"/>
</dbReference>
<dbReference type="PANTHER" id="PTHR12604">
    <property type="entry name" value="KU AUTOANTIGEN DNA HELICASE"/>
    <property type="match status" value="1"/>
</dbReference>
<evidence type="ECO:0000256" key="7">
    <source>
        <dbReference type="ARBA" id="ARBA00022741"/>
    </source>
</evidence>
<dbReference type="Pfam" id="PF02735">
    <property type="entry name" value="Ku"/>
    <property type="match status" value="1"/>
</dbReference>
<evidence type="ECO:0000256" key="11">
    <source>
        <dbReference type="ARBA" id="ARBA00022840"/>
    </source>
</evidence>
<evidence type="ECO:0000256" key="13">
    <source>
        <dbReference type="ARBA" id="ARBA00023125"/>
    </source>
</evidence>
<evidence type="ECO:0000256" key="6">
    <source>
        <dbReference type="ARBA" id="ARBA00022454"/>
    </source>
</evidence>
<reference evidence="22" key="1">
    <citation type="journal article" date="2020" name="Stud. Mycol.">
        <title>101 Dothideomycetes genomes: a test case for predicting lifestyles and emergence of pathogens.</title>
        <authorList>
            <person name="Haridas S."/>
            <person name="Albert R."/>
            <person name="Binder M."/>
            <person name="Bloem J."/>
            <person name="Labutti K."/>
            <person name="Salamov A."/>
            <person name="Andreopoulos B."/>
            <person name="Baker S."/>
            <person name="Barry K."/>
            <person name="Bills G."/>
            <person name="Bluhm B."/>
            <person name="Cannon C."/>
            <person name="Castanera R."/>
            <person name="Culley D."/>
            <person name="Daum C."/>
            <person name="Ezra D."/>
            <person name="Gonzalez J."/>
            <person name="Henrissat B."/>
            <person name="Kuo A."/>
            <person name="Liang C."/>
            <person name="Lipzen A."/>
            <person name="Lutzoni F."/>
            <person name="Magnuson J."/>
            <person name="Mondo S."/>
            <person name="Nolan M."/>
            <person name="Ohm R."/>
            <person name="Pangilinan J."/>
            <person name="Park H.-J."/>
            <person name="Ramirez L."/>
            <person name="Alfaro M."/>
            <person name="Sun H."/>
            <person name="Tritt A."/>
            <person name="Yoshinaga Y."/>
            <person name="Zwiers L.-H."/>
            <person name="Turgeon B."/>
            <person name="Goodwin S."/>
            <person name="Spatafora J."/>
            <person name="Crous P."/>
            <person name="Grigoriev I."/>
        </authorList>
    </citation>
    <scope>NUCLEOTIDE SEQUENCE</scope>
    <source>
        <strain evidence="22">CBS 123094</strain>
    </source>
</reference>
<evidence type="ECO:0000256" key="14">
    <source>
        <dbReference type="ARBA" id="ARBA00023172"/>
    </source>
</evidence>
<dbReference type="GO" id="GO:0000781">
    <property type="term" value="C:chromosome, telomeric region"/>
    <property type="evidence" value="ECO:0007669"/>
    <property type="project" value="UniProtKB-SubCell"/>
</dbReference>
<dbReference type="SMART" id="SM00559">
    <property type="entry name" value="Ku78"/>
    <property type="match status" value="1"/>
</dbReference>
<dbReference type="Gene3D" id="2.40.290.10">
    <property type="match status" value="1"/>
</dbReference>
<keyword evidence="12" id="KW-0779">Telomere</keyword>
<dbReference type="PANTHER" id="PTHR12604:SF4">
    <property type="entry name" value="X-RAY REPAIR CROSS-COMPLEMENTING PROTEIN 5"/>
    <property type="match status" value="1"/>
</dbReference>
<dbReference type="SUPFAM" id="SSF101420">
    <property type="entry name" value="C-terminal domain of Ku80"/>
    <property type="match status" value="1"/>
</dbReference>
<dbReference type="InterPro" id="IPR016194">
    <property type="entry name" value="SPOC-like_C_dom_sf"/>
</dbReference>
<dbReference type="OrthoDB" id="30826at2759"/>
<dbReference type="FunFam" id="3.40.50.410:FF:000073">
    <property type="entry name" value="ATP-dependent DNA helicase II subunit 2"/>
    <property type="match status" value="1"/>
</dbReference>
<evidence type="ECO:0000256" key="3">
    <source>
        <dbReference type="ARBA" id="ARBA00007726"/>
    </source>
</evidence>
<keyword evidence="6" id="KW-0158">Chromosome</keyword>
<feature type="region of interest" description="Disordered" evidence="20">
    <location>
        <begin position="566"/>
        <end position="586"/>
    </location>
</feature>
<keyword evidence="23" id="KW-1185">Reference proteome</keyword>
<dbReference type="FunFam" id="2.40.290.10:FF:000008">
    <property type="entry name" value="ATP-dependent DNA helicase II subunit 2"/>
    <property type="match status" value="1"/>
</dbReference>
<evidence type="ECO:0000256" key="18">
    <source>
        <dbReference type="ARBA" id="ARBA00031847"/>
    </source>
</evidence>
<comment type="catalytic activity">
    <reaction evidence="19">
        <text>ATP + H2O = ADP + phosphate + H(+)</text>
        <dbReference type="Rhea" id="RHEA:13065"/>
        <dbReference type="ChEBI" id="CHEBI:15377"/>
        <dbReference type="ChEBI" id="CHEBI:15378"/>
        <dbReference type="ChEBI" id="CHEBI:30616"/>
        <dbReference type="ChEBI" id="CHEBI:43474"/>
        <dbReference type="ChEBI" id="CHEBI:456216"/>
        <dbReference type="EC" id="3.6.4.12"/>
    </reaction>
</comment>
<dbReference type="InterPro" id="IPR024193">
    <property type="entry name" value="Ku80"/>
</dbReference>
<dbReference type="SUPFAM" id="SSF53300">
    <property type="entry name" value="vWA-like"/>
    <property type="match status" value="1"/>
</dbReference>
<dbReference type="GO" id="GO:0003690">
    <property type="term" value="F:double-stranded DNA binding"/>
    <property type="evidence" value="ECO:0007669"/>
    <property type="project" value="TreeGrafter"/>
</dbReference>
<dbReference type="AlphaFoldDB" id="A0A6A5VU93"/>
<dbReference type="CDD" id="cd00873">
    <property type="entry name" value="KU80"/>
    <property type="match status" value="1"/>
</dbReference>
<comment type="function">
    <text evidence="17">Single-stranded DNA-dependent ATP-dependent helicase. Involved in non-homologous end joining (NHEJ) DNA double strand break repair. DNA-binding is sequence-independent but has a high affinity to nicks in double-stranded DNA and to the ends of duplex DNA. Binds to naturally occurring chromosomal ends, and therefore provides chromosomal end protection. Required also for telomere recombination to repair telomeric ends in the absence of telomerase. KU70, of the KU70/KU80 heterodimer, binds to the stem loop of TLC1, the RNA component of telomerase. Involved in telomere maintenance. Interacts with telomeric repeats and subtelomeric sequences thereby controlling telomere length and protecting against subtelomeric rearrangement. Maintains telomeric chromatin, which is involved in silencing the expression of genes located at the telomere. Required for mating-type switching.</text>
</comment>
<comment type="subcellular location">
    <subcellularLocation>
        <location evidence="2">Chromosome</location>
        <location evidence="2">Telomere</location>
    </subcellularLocation>
    <subcellularLocation>
        <location evidence="1">Nucleus</location>
    </subcellularLocation>
</comment>
<dbReference type="GO" id="GO:0006303">
    <property type="term" value="P:double-strand break repair via nonhomologous end joining"/>
    <property type="evidence" value="ECO:0007669"/>
    <property type="project" value="InterPro"/>
</dbReference>
<dbReference type="InterPro" id="IPR005161">
    <property type="entry name" value="Ku_N"/>
</dbReference>
<evidence type="ECO:0000256" key="4">
    <source>
        <dbReference type="ARBA" id="ARBA00012551"/>
    </source>
</evidence>
<feature type="domain" description="VWFA" evidence="21">
    <location>
        <begin position="6"/>
        <end position="236"/>
    </location>
</feature>
<feature type="compositionally biased region" description="Basic residues" evidence="20">
    <location>
        <begin position="569"/>
        <end position="579"/>
    </location>
</feature>
<sequence>MAGKEATVFILDLGRSMSEKQVGRSTTDLDWALDYVWDKITTTVATGRKTAQMSVVGFRTDETHLAGVMEDEDGYEGVNIFTPLKQFLLEDIRALQEKLKPSATDEGDVLSALAAALTLIDAATTGKSGNRLKYDRKVIIITNGRGFIDAADLNAIASKAKGDEVEITILGVDFDDPEGGYKEENKDDTKKENEATLKTLADKSDGIFATLAVAIDQLDIPRIKETRPVPNYKGTLTLGDNQNYDTTFTVDIERYPCTMLAKPPTASSFVFRTDLGSAPGPSTQSSNTVAGDDHAGGDLSAVRNQRVYQVDNPDEPGSKKNVELDELERGYEYGRTAVHISESDANVVKLETNPCLDIIGFVQGERFDRYLAMSRSHFIVPQKANDQAQLALSAFIHALFEAECYGIARLVPKENKAPIIVLLVPRIEPDFEALIDVELPFEEDMRRYKFPPLDKKITVTGKVIEKHHELPDQNLMTAMNDYVDAMDLSEFGRDDDGNPTEYMKFEDTYSPLLHRINHIIRWRATNDSYTELPSPPQILLKYSAPPADLVANAELEVNKLVNASGVKKVPPKQKGRGKRSLGDREKPLSGLDVDELLGNLKRVKIDSANLIPSFKQALAATDDLDAIQAAADEMSTAIRTYISSSVGESGYGRALEAIRVMRDEITELEEPEIYNKFIKELKMDILGGKLKGDRREMWWRIRGSKYGLIDRKRSFASEVSEEEAAEFYKATRRERERHL</sequence>
<dbReference type="Gene3D" id="1.10.1600.10">
    <property type="match status" value="1"/>
</dbReference>
<dbReference type="Gene3D" id="3.40.50.410">
    <property type="entry name" value="von Willebrand factor, type A domain"/>
    <property type="match status" value="1"/>
</dbReference>
<dbReference type="Proteomes" id="UP000799779">
    <property type="component" value="Unassembled WGS sequence"/>
</dbReference>
<keyword evidence="15" id="KW-0234">DNA repair</keyword>
<name>A0A6A5VU93_9PLEO</name>
<gene>
    <name evidence="22" type="ORF">P154DRAFT_528040</name>
</gene>
<keyword evidence="7" id="KW-0547">Nucleotide-binding</keyword>
<dbReference type="GO" id="GO:0005524">
    <property type="term" value="F:ATP binding"/>
    <property type="evidence" value="ECO:0007669"/>
    <property type="project" value="UniProtKB-KW"/>
</dbReference>
<dbReference type="GO" id="GO:0003684">
    <property type="term" value="F:damaged DNA binding"/>
    <property type="evidence" value="ECO:0007669"/>
    <property type="project" value="InterPro"/>
</dbReference>
<evidence type="ECO:0000256" key="9">
    <source>
        <dbReference type="ARBA" id="ARBA00022801"/>
    </source>
</evidence>
<dbReference type="InterPro" id="IPR036494">
    <property type="entry name" value="Ku_C_sf"/>
</dbReference>
<evidence type="ECO:0000313" key="23">
    <source>
        <dbReference type="Proteomes" id="UP000799779"/>
    </source>
</evidence>
<keyword evidence="16" id="KW-0539">Nucleus</keyword>
<keyword evidence="11" id="KW-0067">ATP-binding</keyword>
<dbReference type="EC" id="3.6.4.12" evidence="4"/>
<dbReference type="PROSITE" id="PS50234">
    <property type="entry name" value="VWFA"/>
    <property type="match status" value="1"/>
</dbReference>
<evidence type="ECO:0000256" key="1">
    <source>
        <dbReference type="ARBA" id="ARBA00004123"/>
    </source>
</evidence>
<dbReference type="Gene3D" id="1.25.40.240">
    <property type="entry name" value="Ku, C-terminal domain"/>
    <property type="match status" value="1"/>
</dbReference>
<evidence type="ECO:0000256" key="15">
    <source>
        <dbReference type="ARBA" id="ARBA00023204"/>
    </source>
</evidence>
<feature type="compositionally biased region" description="Polar residues" evidence="20">
    <location>
        <begin position="280"/>
        <end position="289"/>
    </location>
</feature>
<evidence type="ECO:0000259" key="21">
    <source>
        <dbReference type="PROSITE" id="PS50234"/>
    </source>
</evidence>
<keyword evidence="8" id="KW-0227">DNA damage</keyword>
<evidence type="ECO:0000256" key="19">
    <source>
        <dbReference type="ARBA" id="ARBA00047995"/>
    </source>
</evidence>
<accession>A0A6A5VU93</accession>
<dbReference type="GO" id="GO:0043564">
    <property type="term" value="C:Ku70:Ku80 complex"/>
    <property type="evidence" value="ECO:0007669"/>
    <property type="project" value="InterPro"/>
</dbReference>
<dbReference type="InterPro" id="IPR036465">
    <property type="entry name" value="vWFA_dom_sf"/>
</dbReference>
<evidence type="ECO:0000256" key="20">
    <source>
        <dbReference type="SAM" id="MobiDB-lite"/>
    </source>
</evidence>
<dbReference type="GO" id="GO:0016787">
    <property type="term" value="F:hydrolase activity"/>
    <property type="evidence" value="ECO:0007669"/>
    <property type="project" value="UniProtKB-KW"/>
</dbReference>
<evidence type="ECO:0000313" key="22">
    <source>
        <dbReference type="EMBL" id="KAF1993083.1"/>
    </source>
</evidence>
<feature type="region of interest" description="Disordered" evidence="20">
    <location>
        <begin position="276"/>
        <end position="296"/>
    </location>
</feature>
<protein>
    <recommendedName>
        <fullName evidence="5">ATP-dependent DNA helicase II subunit 2</fullName>
        <ecNumber evidence="4">3.6.4.12</ecNumber>
    </recommendedName>
    <alternativeName>
        <fullName evidence="18">ATP-dependent DNA helicase II subunit Ku80</fullName>
    </alternativeName>
</protein>
<evidence type="ECO:0000256" key="2">
    <source>
        <dbReference type="ARBA" id="ARBA00004574"/>
    </source>
</evidence>